<evidence type="ECO:0000313" key="3">
    <source>
        <dbReference type="Proteomes" id="UP000435357"/>
    </source>
</evidence>
<dbReference type="RefSeq" id="WP_151168403.1">
    <property type="nucleotide sequence ID" value="NZ_WACR01000007.1"/>
</dbReference>
<comment type="caution">
    <text evidence="2">The sequence shown here is derived from an EMBL/GenBank/DDBJ whole genome shotgun (WGS) entry which is preliminary data.</text>
</comment>
<evidence type="ECO:0000259" key="1">
    <source>
        <dbReference type="Pfam" id="PF13229"/>
    </source>
</evidence>
<dbReference type="EMBL" id="WACR01000007">
    <property type="protein sequence ID" value="KAB1063695.1"/>
    <property type="molecule type" value="Genomic_DNA"/>
</dbReference>
<dbReference type="PROSITE" id="PS51257">
    <property type="entry name" value="PROKAR_LIPOPROTEIN"/>
    <property type="match status" value="1"/>
</dbReference>
<accession>A0A6N6M3H0</accession>
<dbReference type="AlphaFoldDB" id="A0A6N6M3H0"/>
<keyword evidence="3" id="KW-1185">Reference proteome</keyword>
<dbReference type="Pfam" id="PF13229">
    <property type="entry name" value="Beta_helix"/>
    <property type="match status" value="1"/>
</dbReference>
<evidence type="ECO:0000313" key="2">
    <source>
        <dbReference type="EMBL" id="KAB1063695.1"/>
    </source>
</evidence>
<gene>
    <name evidence="2" type="ORF">F3059_09000</name>
</gene>
<dbReference type="Proteomes" id="UP000435357">
    <property type="component" value="Unassembled WGS sequence"/>
</dbReference>
<dbReference type="OrthoDB" id="1466733at2"/>
<dbReference type="InterPro" id="IPR039448">
    <property type="entry name" value="Beta_helix"/>
</dbReference>
<organism evidence="2 3">
    <name type="scientific">Salibacter halophilus</name>
    <dbReference type="NCBI Taxonomy" id="1803916"/>
    <lineage>
        <taxon>Bacteria</taxon>
        <taxon>Pseudomonadati</taxon>
        <taxon>Bacteroidota</taxon>
        <taxon>Flavobacteriia</taxon>
        <taxon>Flavobacteriales</taxon>
        <taxon>Salibacteraceae</taxon>
        <taxon>Salibacter</taxon>
    </lineage>
</organism>
<proteinExistence type="predicted"/>
<sequence>MKKASIAIAGISLFVMGGISSCKKDDDDNSNQQPVAQTVTLDCSTISEPKTLKDLGSGVDYIVPCYIDVEASLTIQPGVTIEFKQDAGFEINDYSDAEGAIQAEGTKSKPIRFTGSIKEKGAWEGIIMYSEDLRNKMNYCIIEYAGGQDNSGQAIWMDNETKLELKNSVIRKNKGHGMYIKSTSNIEGFANNKFTENTDYPLNIAARQVTHLDGDNSEYEGNLNGDGDSMDEIYVFSKSIYNRGRVIGSSVHEWHDPGVPFYVNELVYVGETQEGALQIHEGCTLRFGQNYGFWVDEYNASFEVLGTSDNKVVMEGREGKGSWNGVYINTNNVNNKIENAIIRDGGQAKAGHWHDNPANLSLGYYGDEVQLTLKNVEINNSAGCGISETGDVSLTTSNVTYSGNSGADICN</sequence>
<feature type="domain" description="Right handed beta helix" evidence="1">
    <location>
        <begin position="78"/>
        <end position="208"/>
    </location>
</feature>
<protein>
    <recommendedName>
        <fullName evidence="1">Right handed beta helix domain-containing protein</fullName>
    </recommendedName>
</protein>
<reference evidence="2 3" key="1">
    <citation type="submission" date="2019-09" db="EMBL/GenBank/DDBJ databases">
        <title>Genomes of Cryomorphaceae.</title>
        <authorList>
            <person name="Bowman J.P."/>
        </authorList>
    </citation>
    <scope>NUCLEOTIDE SEQUENCE [LARGE SCALE GENOMIC DNA]</scope>
    <source>
        <strain evidence="2 3">KCTC 52047</strain>
    </source>
</reference>
<name>A0A6N6M3H0_9FLAO</name>